<keyword evidence="4" id="KW-1185">Reference proteome</keyword>
<dbReference type="SUPFAM" id="SSF55811">
    <property type="entry name" value="Nudix"/>
    <property type="match status" value="1"/>
</dbReference>
<keyword evidence="3" id="KW-0378">Hydrolase</keyword>
<gene>
    <name evidence="3" type="ordered locus">Bcer98_1558</name>
</gene>
<dbReference type="InterPro" id="IPR015797">
    <property type="entry name" value="NUDIX_hydrolase-like_dom_sf"/>
</dbReference>
<dbReference type="PANTHER" id="PTHR43736:SF1">
    <property type="entry name" value="DIHYDRONEOPTERIN TRIPHOSPHATE DIPHOSPHATASE"/>
    <property type="match status" value="1"/>
</dbReference>
<dbReference type="AlphaFoldDB" id="A7GP12"/>
<protein>
    <submittedName>
        <fullName evidence="3">NUDIX hydrolase</fullName>
    </submittedName>
</protein>
<dbReference type="KEGG" id="bcy:Bcer98_1558"/>
<comment type="similarity">
    <text evidence="1">Belongs to the Nudix hydrolase family.</text>
</comment>
<dbReference type="PANTHER" id="PTHR43736">
    <property type="entry name" value="ADP-RIBOSE PYROPHOSPHATASE"/>
    <property type="match status" value="1"/>
</dbReference>
<proteinExistence type="inferred from homology"/>
<dbReference type="EMBL" id="CP000764">
    <property type="protein sequence ID" value="ABS21870.1"/>
    <property type="molecule type" value="Genomic_DNA"/>
</dbReference>
<dbReference type="GeneID" id="33896890"/>
<dbReference type="eggNOG" id="COG1051">
    <property type="taxonomic scope" value="Bacteria"/>
</dbReference>
<dbReference type="OrthoDB" id="2661124at2"/>
<evidence type="ECO:0000256" key="1">
    <source>
        <dbReference type="ARBA" id="ARBA00005582"/>
    </source>
</evidence>
<dbReference type="PROSITE" id="PS51462">
    <property type="entry name" value="NUDIX"/>
    <property type="match status" value="1"/>
</dbReference>
<feature type="domain" description="Nudix hydrolase" evidence="2">
    <location>
        <begin position="4"/>
        <end position="146"/>
    </location>
</feature>
<accession>A7GP12</accession>
<evidence type="ECO:0000313" key="4">
    <source>
        <dbReference type="Proteomes" id="UP000002300"/>
    </source>
</evidence>
<name>A7GP12_BACCN</name>
<reference evidence="3 4" key="1">
    <citation type="journal article" date="2008" name="Chem. Biol. Interact.">
        <title>Extending the Bacillus cereus group genomics to putative food-borne pathogens of different toxicity.</title>
        <authorList>
            <person name="Lapidus A."/>
            <person name="Goltsman E."/>
            <person name="Auger S."/>
            <person name="Galleron N."/>
            <person name="Segurens B."/>
            <person name="Dossat C."/>
            <person name="Land M.L."/>
            <person name="Broussolle V."/>
            <person name="Brillard J."/>
            <person name="Guinebretiere M.H."/>
            <person name="Sanchis V."/>
            <person name="Nguen-The C."/>
            <person name="Lereclus D."/>
            <person name="Richardson P."/>
            <person name="Wincker P."/>
            <person name="Weissenbach J."/>
            <person name="Ehrlich S.D."/>
            <person name="Sorokin A."/>
        </authorList>
    </citation>
    <scope>NUCLEOTIDE SEQUENCE [LARGE SCALE GENOMIC DNA]</scope>
    <source>
        <strain evidence="4">DSM 22905 / CIP 110041 / 391-98 / NVH 391-98</strain>
    </source>
</reference>
<organism evidence="3 4">
    <name type="scientific">Bacillus cytotoxicus (strain DSM 22905 / CIP 110041 / 391-98 / NVH 391-98)</name>
    <dbReference type="NCBI Taxonomy" id="315749"/>
    <lineage>
        <taxon>Bacteria</taxon>
        <taxon>Bacillati</taxon>
        <taxon>Bacillota</taxon>
        <taxon>Bacilli</taxon>
        <taxon>Bacillales</taxon>
        <taxon>Bacillaceae</taxon>
        <taxon>Bacillus</taxon>
        <taxon>Bacillus cereus group</taxon>
    </lineage>
</organism>
<dbReference type="Proteomes" id="UP000002300">
    <property type="component" value="Chromosome"/>
</dbReference>
<dbReference type="STRING" id="315749.Bcer98_1558"/>
<evidence type="ECO:0000259" key="2">
    <source>
        <dbReference type="PROSITE" id="PS51462"/>
    </source>
</evidence>
<dbReference type="GO" id="GO:0016787">
    <property type="term" value="F:hydrolase activity"/>
    <property type="evidence" value="ECO:0007669"/>
    <property type="project" value="UniProtKB-KW"/>
</dbReference>
<evidence type="ECO:0000313" key="3">
    <source>
        <dbReference type="EMBL" id="ABS21870.1"/>
    </source>
</evidence>
<dbReference type="InterPro" id="IPR000086">
    <property type="entry name" value="NUDIX_hydrolase_dom"/>
</dbReference>
<sequence>MAMLYKKKVYAYITREKEGVMQLLVFTHRDVPKERIQIPGGIVRPEESLEAAILRKVMEETGLRHLYIERFIDDYIIYVKERQEYEKHHFFHMSLLTKVRDTWEHIVTKENQSATFCYEWVDIERGPALTGKQGEFIYRLLEGMYVK</sequence>
<dbReference type="HOGENOM" id="CLU_116638_0_1_9"/>
<dbReference type="Pfam" id="PF00293">
    <property type="entry name" value="NUDIX"/>
    <property type="match status" value="1"/>
</dbReference>
<dbReference type="RefSeq" id="WP_012094044.1">
    <property type="nucleotide sequence ID" value="NC_009674.1"/>
</dbReference>
<dbReference type="Gene3D" id="3.90.79.10">
    <property type="entry name" value="Nucleoside Triphosphate Pyrophosphohydrolase"/>
    <property type="match status" value="1"/>
</dbReference>